<evidence type="ECO:0000256" key="9">
    <source>
        <dbReference type="SAM" id="MobiDB-lite"/>
    </source>
</evidence>
<dbReference type="InterPro" id="IPR036388">
    <property type="entry name" value="WH-like_DNA-bd_sf"/>
</dbReference>
<keyword evidence="5" id="KW-0238">DNA-binding</keyword>
<keyword evidence="7" id="KW-0539">Nucleus</keyword>
<keyword evidence="4 11" id="KW-0346">Stress response</keyword>
<sequence length="415" mass="47541">MGEEVARVKAELLEESEMDRHDDLSSEGKESGVTEEASGQVKEEVDDGAVNGSWMNPSPKPMEGLHEVGPPPFLKKTFEVVEDPHTDPVVSWSQTRDSFVVWDSHEFSKTLLPKYFKHSNFSSFVRQLNTYGFRKVDSDRWEFANEGFQGGKKHLLKSIRRRSKYNKVHQGALSLMKPGVEAEVENLKKDQNILKVEILKLRQQQESSHVQLSNVQERVRCAEQKQYQMMFFLTRMARRPAFLEHLFQKVRRKRELDGNDHMVKRPRLTGTPCHVTFPKAMETTPNVDYRHQGHKFQSELNEFLAETVNMSKMEDPFPSPLEDGFCSPVQGLRSHANASSAYHVMSEKLMGENSVVDEELDVNDSNIYLELEDLITKPTDWVGSASGLVGQTSCCRSAATQDEDLNFIRLFNYHL</sequence>
<organism evidence="11 12">
    <name type="scientific">Mucuna pruriens</name>
    <name type="common">Velvet bean</name>
    <name type="synonym">Dolichos pruriens</name>
    <dbReference type="NCBI Taxonomy" id="157652"/>
    <lineage>
        <taxon>Eukaryota</taxon>
        <taxon>Viridiplantae</taxon>
        <taxon>Streptophyta</taxon>
        <taxon>Embryophyta</taxon>
        <taxon>Tracheophyta</taxon>
        <taxon>Spermatophyta</taxon>
        <taxon>Magnoliopsida</taxon>
        <taxon>eudicotyledons</taxon>
        <taxon>Gunneridae</taxon>
        <taxon>Pentapetalae</taxon>
        <taxon>rosids</taxon>
        <taxon>fabids</taxon>
        <taxon>Fabales</taxon>
        <taxon>Fabaceae</taxon>
        <taxon>Papilionoideae</taxon>
        <taxon>50 kb inversion clade</taxon>
        <taxon>NPAAA clade</taxon>
        <taxon>indigoferoid/millettioid clade</taxon>
        <taxon>Phaseoleae</taxon>
        <taxon>Mucuna</taxon>
    </lineage>
</organism>
<dbReference type="Gene3D" id="1.10.10.10">
    <property type="entry name" value="Winged helix-like DNA-binding domain superfamily/Winged helix DNA-binding domain"/>
    <property type="match status" value="1"/>
</dbReference>
<dbReference type="PANTHER" id="PTHR10015">
    <property type="entry name" value="HEAT SHOCK TRANSCRIPTION FACTOR"/>
    <property type="match status" value="1"/>
</dbReference>
<evidence type="ECO:0000256" key="5">
    <source>
        <dbReference type="ARBA" id="ARBA00023125"/>
    </source>
</evidence>
<keyword evidence="3" id="KW-0805">Transcription regulation</keyword>
<comment type="caution">
    <text evidence="11">The sequence shown here is derived from an EMBL/GenBank/DDBJ whole genome shotgun (WGS) entry which is preliminary data.</text>
</comment>
<dbReference type="SMART" id="SM00415">
    <property type="entry name" value="HSF"/>
    <property type="match status" value="1"/>
</dbReference>
<proteinExistence type="inferred from homology"/>
<evidence type="ECO:0000259" key="10">
    <source>
        <dbReference type="PROSITE" id="PS00434"/>
    </source>
</evidence>
<feature type="compositionally biased region" description="Basic and acidic residues" evidence="9">
    <location>
        <begin position="1"/>
        <end position="32"/>
    </location>
</feature>
<evidence type="ECO:0000256" key="8">
    <source>
        <dbReference type="ARBA" id="ARBA00061350"/>
    </source>
</evidence>
<dbReference type="GO" id="GO:0005634">
    <property type="term" value="C:nucleus"/>
    <property type="evidence" value="ECO:0007669"/>
    <property type="project" value="UniProtKB-SubCell"/>
</dbReference>
<name>A0A371H2Z4_MUCPR</name>
<dbReference type="FunFam" id="1.10.10.10:FF:000057">
    <property type="entry name" value="Heat shock transcription factor 1"/>
    <property type="match status" value="1"/>
</dbReference>
<dbReference type="AlphaFoldDB" id="A0A371H2Z4"/>
<feature type="region of interest" description="Disordered" evidence="9">
    <location>
        <begin position="1"/>
        <end position="61"/>
    </location>
</feature>
<dbReference type="Pfam" id="PF00447">
    <property type="entry name" value="HSF_DNA-bind"/>
    <property type="match status" value="1"/>
</dbReference>
<evidence type="ECO:0000256" key="1">
    <source>
        <dbReference type="ARBA" id="ARBA00004123"/>
    </source>
</evidence>
<reference evidence="11" key="1">
    <citation type="submission" date="2018-05" db="EMBL/GenBank/DDBJ databases">
        <title>Draft genome of Mucuna pruriens seed.</title>
        <authorList>
            <person name="Nnadi N.E."/>
            <person name="Vos R."/>
            <person name="Hasami M.H."/>
            <person name="Devisetty U.K."/>
            <person name="Aguiy J.C."/>
        </authorList>
    </citation>
    <scope>NUCLEOTIDE SEQUENCE [LARGE SCALE GENOMIC DNA]</scope>
    <source>
        <strain evidence="11">JCA_2017</strain>
    </source>
</reference>
<accession>A0A371H2Z4</accession>
<dbReference type="GO" id="GO:0000978">
    <property type="term" value="F:RNA polymerase II cis-regulatory region sequence-specific DNA binding"/>
    <property type="evidence" value="ECO:0007669"/>
    <property type="project" value="TreeGrafter"/>
</dbReference>
<dbReference type="InterPro" id="IPR036390">
    <property type="entry name" value="WH_DNA-bd_sf"/>
</dbReference>
<protein>
    <submittedName>
        <fullName evidence="11">Heat shock factor protein HSF30</fullName>
    </submittedName>
</protein>
<evidence type="ECO:0000256" key="4">
    <source>
        <dbReference type="ARBA" id="ARBA00023016"/>
    </source>
</evidence>
<feature type="domain" description="HSF-type DNA-binding" evidence="10">
    <location>
        <begin position="112"/>
        <end position="136"/>
    </location>
</feature>
<dbReference type="Proteomes" id="UP000257109">
    <property type="component" value="Unassembled WGS sequence"/>
</dbReference>
<dbReference type="PRINTS" id="PR00056">
    <property type="entry name" value="HSFDOMAIN"/>
</dbReference>
<dbReference type="STRING" id="157652.A0A371H2Z4"/>
<evidence type="ECO:0000256" key="6">
    <source>
        <dbReference type="ARBA" id="ARBA00023163"/>
    </source>
</evidence>
<dbReference type="InterPro" id="IPR000232">
    <property type="entry name" value="HSF_DNA-bd"/>
</dbReference>
<dbReference type="EMBL" id="QJKJ01003750">
    <property type="protein sequence ID" value="RDX97036.1"/>
    <property type="molecule type" value="Genomic_DNA"/>
</dbReference>
<dbReference type="OrthoDB" id="60033at2759"/>
<evidence type="ECO:0000313" key="11">
    <source>
        <dbReference type="EMBL" id="RDX97036.1"/>
    </source>
</evidence>
<comment type="similarity">
    <text evidence="8">Belongs to the HSF family. Class A subfamily.</text>
</comment>
<dbReference type="PANTHER" id="PTHR10015:SF298">
    <property type="entry name" value="HEAT STRESS TRANSCRIPTION FACTOR A-9"/>
    <property type="match status" value="1"/>
</dbReference>
<feature type="non-terminal residue" evidence="11">
    <location>
        <position position="1"/>
    </location>
</feature>
<dbReference type="GO" id="GO:0003700">
    <property type="term" value="F:DNA-binding transcription factor activity"/>
    <property type="evidence" value="ECO:0007669"/>
    <property type="project" value="InterPro"/>
</dbReference>
<dbReference type="GO" id="GO:0006357">
    <property type="term" value="P:regulation of transcription by RNA polymerase II"/>
    <property type="evidence" value="ECO:0007669"/>
    <property type="project" value="TreeGrafter"/>
</dbReference>
<evidence type="ECO:0000256" key="3">
    <source>
        <dbReference type="ARBA" id="ARBA00023015"/>
    </source>
</evidence>
<keyword evidence="2" id="KW-0597">Phosphoprotein</keyword>
<comment type="subcellular location">
    <subcellularLocation>
        <location evidence="1">Nucleus</location>
    </subcellularLocation>
</comment>
<evidence type="ECO:0000313" key="12">
    <source>
        <dbReference type="Proteomes" id="UP000257109"/>
    </source>
</evidence>
<dbReference type="PROSITE" id="PS00434">
    <property type="entry name" value="HSF_DOMAIN"/>
    <property type="match status" value="1"/>
</dbReference>
<evidence type="ECO:0000256" key="2">
    <source>
        <dbReference type="ARBA" id="ARBA00022553"/>
    </source>
</evidence>
<evidence type="ECO:0000256" key="7">
    <source>
        <dbReference type="ARBA" id="ARBA00023242"/>
    </source>
</evidence>
<gene>
    <name evidence="11" type="primary">HSF30</name>
    <name evidence="11" type="ORF">CR513_20239</name>
</gene>
<dbReference type="SUPFAM" id="SSF46785">
    <property type="entry name" value="Winged helix' DNA-binding domain"/>
    <property type="match status" value="1"/>
</dbReference>
<dbReference type="GO" id="GO:0034605">
    <property type="term" value="P:cellular response to heat"/>
    <property type="evidence" value="ECO:0007669"/>
    <property type="project" value="TreeGrafter"/>
</dbReference>
<keyword evidence="12" id="KW-1185">Reference proteome</keyword>
<keyword evidence="6" id="KW-0804">Transcription</keyword>